<evidence type="ECO:0000256" key="1">
    <source>
        <dbReference type="SAM" id="MobiDB-lite"/>
    </source>
</evidence>
<gene>
    <name evidence="2" type="ORF">CLV43_112317</name>
</gene>
<accession>A0A2T0SSK0</accession>
<proteinExistence type="predicted"/>
<protein>
    <submittedName>
        <fullName evidence="2">Uncharacterized protein</fullName>
    </submittedName>
</protein>
<dbReference type="EMBL" id="PVTF01000012">
    <property type="protein sequence ID" value="PRY36387.1"/>
    <property type="molecule type" value="Genomic_DNA"/>
</dbReference>
<evidence type="ECO:0000313" key="3">
    <source>
        <dbReference type="Proteomes" id="UP000239494"/>
    </source>
</evidence>
<evidence type="ECO:0000313" key="2">
    <source>
        <dbReference type="EMBL" id="PRY36387.1"/>
    </source>
</evidence>
<feature type="region of interest" description="Disordered" evidence="1">
    <location>
        <begin position="195"/>
        <end position="234"/>
    </location>
</feature>
<name>A0A2T0SSK0_9PSEU</name>
<organism evidence="2 3">
    <name type="scientific">Umezawaea tangerina</name>
    <dbReference type="NCBI Taxonomy" id="84725"/>
    <lineage>
        <taxon>Bacteria</taxon>
        <taxon>Bacillati</taxon>
        <taxon>Actinomycetota</taxon>
        <taxon>Actinomycetes</taxon>
        <taxon>Pseudonocardiales</taxon>
        <taxon>Pseudonocardiaceae</taxon>
        <taxon>Umezawaea</taxon>
    </lineage>
</organism>
<sequence>MAGNKPEDVQRLADMIAPNSIGHLTDVLFRWLRDSHDAAHDLQLQRKDDRGDWYNDTSFGTDRYQYLVQTAKSLRDELDDLLVDRGENSLLLKLPRVAVYPFRVEAGPYKPIRNISDLRKELLSDEPPSDEETRDLHLLTRKEALVNGRELLLLPWTGSERQGCTGIWAGQGILEGSLINWGWIVSLDTAAEGGGTQVHPTPLGPIPTPDVFDGHPPSLPTLRPHPERPHGSGG</sequence>
<keyword evidence="3" id="KW-1185">Reference proteome</keyword>
<feature type="compositionally biased region" description="Basic and acidic residues" evidence="1">
    <location>
        <begin position="224"/>
        <end position="234"/>
    </location>
</feature>
<dbReference type="Proteomes" id="UP000239494">
    <property type="component" value="Unassembled WGS sequence"/>
</dbReference>
<reference evidence="2 3" key="1">
    <citation type="submission" date="2018-03" db="EMBL/GenBank/DDBJ databases">
        <title>Genomic Encyclopedia of Archaeal and Bacterial Type Strains, Phase II (KMG-II): from individual species to whole genera.</title>
        <authorList>
            <person name="Goeker M."/>
        </authorList>
    </citation>
    <scope>NUCLEOTIDE SEQUENCE [LARGE SCALE GENOMIC DNA]</scope>
    <source>
        <strain evidence="2 3">DSM 44720</strain>
    </source>
</reference>
<dbReference type="AlphaFoldDB" id="A0A2T0SSK0"/>
<comment type="caution">
    <text evidence="2">The sequence shown here is derived from an EMBL/GenBank/DDBJ whole genome shotgun (WGS) entry which is preliminary data.</text>
</comment>